<dbReference type="AlphaFoldDB" id="A0A3S5C0T1"/>
<reference evidence="1" key="1">
    <citation type="submission" date="2018-11" db="EMBL/GenBank/DDBJ databases">
        <authorList>
            <consortium name="Pathogen Informatics"/>
        </authorList>
    </citation>
    <scope>NUCLEOTIDE SEQUENCE</scope>
</reference>
<organism evidence="1 2">
    <name type="scientific">Protopolystoma xenopodis</name>
    <dbReference type="NCBI Taxonomy" id="117903"/>
    <lineage>
        <taxon>Eukaryota</taxon>
        <taxon>Metazoa</taxon>
        <taxon>Spiralia</taxon>
        <taxon>Lophotrochozoa</taxon>
        <taxon>Platyhelminthes</taxon>
        <taxon>Monogenea</taxon>
        <taxon>Polyopisthocotylea</taxon>
        <taxon>Polystomatidea</taxon>
        <taxon>Polystomatidae</taxon>
        <taxon>Protopolystoma</taxon>
    </lineage>
</organism>
<comment type="caution">
    <text evidence="1">The sequence shown here is derived from an EMBL/GenBank/DDBJ whole genome shotgun (WGS) entry which is preliminary data.</text>
</comment>
<dbReference type="Proteomes" id="UP000784294">
    <property type="component" value="Unassembled WGS sequence"/>
</dbReference>
<keyword evidence="2" id="KW-1185">Reference proteome</keyword>
<name>A0A3S5C0T1_9PLAT</name>
<gene>
    <name evidence="1" type="ORF">PXEA_LOCUS21339</name>
</gene>
<proteinExistence type="predicted"/>
<accession>A0A3S5C0T1</accession>
<evidence type="ECO:0000313" key="2">
    <source>
        <dbReference type="Proteomes" id="UP000784294"/>
    </source>
</evidence>
<protein>
    <submittedName>
        <fullName evidence="1">Uncharacterized protein</fullName>
    </submittedName>
</protein>
<dbReference type="EMBL" id="CAAALY010090802">
    <property type="protein sequence ID" value="VEL27899.1"/>
    <property type="molecule type" value="Genomic_DNA"/>
</dbReference>
<sequence length="92" mass="10245">MNALLGRPFTLSLLSYPVRLSNTSGGHSRFSAEMLKATAYLSTGLNWARWRELSALDSSATNGRHHTPTFDSLVLPRFRFVKLGRGASFIFI</sequence>
<evidence type="ECO:0000313" key="1">
    <source>
        <dbReference type="EMBL" id="VEL27899.1"/>
    </source>
</evidence>